<sequence>MGDGIPKGAYRCWEIAGRKKGMSQHEVGISFAPVGNRLESGVSDSCLKGRDRQVSLTNVPQRNALGN</sequence>
<name>A0ABM9JZZ8_9RALS</name>
<proteinExistence type="predicted"/>
<accession>A0ABM9JZZ8</accession>
<reference evidence="1 2" key="1">
    <citation type="submission" date="2023-07" db="EMBL/GenBank/DDBJ databases">
        <authorList>
            <person name="Peeters C."/>
        </authorList>
    </citation>
    <scope>NUCLEOTIDE SEQUENCE [LARGE SCALE GENOMIC DNA]</scope>
    <source>
        <strain evidence="1 2">LMG 19083</strain>
    </source>
</reference>
<organism evidence="1 2">
    <name type="scientific">Ralstonia psammae</name>
    <dbReference type="NCBI Taxonomy" id="3058598"/>
    <lineage>
        <taxon>Bacteria</taxon>
        <taxon>Pseudomonadati</taxon>
        <taxon>Pseudomonadota</taxon>
        <taxon>Betaproteobacteria</taxon>
        <taxon>Burkholderiales</taxon>
        <taxon>Burkholderiaceae</taxon>
        <taxon>Ralstonia</taxon>
    </lineage>
</organism>
<gene>
    <name evidence="1" type="ORF">LMG19083_05013</name>
</gene>
<protein>
    <submittedName>
        <fullName evidence="1">Uncharacterized protein</fullName>
    </submittedName>
</protein>
<comment type="caution">
    <text evidence="1">The sequence shown here is derived from an EMBL/GenBank/DDBJ whole genome shotgun (WGS) entry which is preliminary data.</text>
</comment>
<evidence type="ECO:0000313" key="1">
    <source>
        <dbReference type="EMBL" id="CAJ0809749.1"/>
    </source>
</evidence>
<dbReference type="Proteomes" id="UP001189813">
    <property type="component" value="Unassembled WGS sequence"/>
</dbReference>
<dbReference type="EMBL" id="CATZBU010000033">
    <property type="protein sequence ID" value="CAJ0809749.1"/>
    <property type="molecule type" value="Genomic_DNA"/>
</dbReference>
<keyword evidence="2" id="KW-1185">Reference proteome</keyword>
<evidence type="ECO:0000313" key="2">
    <source>
        <dbReference type="Proteomes" id="UP001189813"/>
    </source>
</evidence>